<dbReference type="Pfam" id="PF03713">
    <property type="entry name" value="DUF305"/>
    <property type="match status" value="1"/>
</dbReference>
<dbReference type="EMBL" id="BAABHK010000007">
    <property type="protein sequence ID" value="GAA4629375.1"/>
    <property type="molecule type" value="Genomic_DNA"/>
</dbReference>
<dbReference type="InterPro" id="IPR005183">
    <property type="entry name" value="DUF305_CopM-like"/>
</dbReference>
<evidence type="ECO:0000313" key="3">
    <source>
        <dbReference type="Proteomes" id="UP001501442"/>
    </source>
</evidence>
<keyword evidence="3" id="KW-1185">Reference proteome</keyword>
<organism evidence="2 3">
    <name type="scientific">Actinoallomurus vinaceus</name>
    <dbReference type="NCBI Taxonomy" id="1080074"/>
    <lineage>
        <taxon>Bacteria</taxon>
        <taxon>Bacillati</taxon>
        <taxon>Actinomycetota</taxon>
        <taxon>Actinomycetes</taxon>
        <taxon>Streptosporangiales</taxon>
        <taxon>Thermomonosporaceae</taxon>
        <taxon>Actinoallomurus</taxon>
    </lineage>
</organism>
<dbReference type="Proteomes" id="UP001501442">
    <property type="component" value="Unassembled WGS sequence"/>
</dbReference>
<gene>
    <name evidence="2" type="ORF">GCM10023196_049870</name>
</gene>
<sequence length="44" mass="4605">MGAIIMAKVEQAQGSNADAKALADSIISSQSAEITTMRNLLKNL</sequence>
<reference evidence="3" key="1">
    <citation type="journal article" date="2019" name="Int. J. Syst. Evol. Microbiol.">
        <title>The Global Catalogue of Microorganisms (GCM) 10K type strain sequencing project: providing services to taxonomists for standard genome sequencing and annotation.</title>
        <authorList>
            <consortium name="The Broad Institute Genomics Platform"/>
            <consortium name="The Broad Institute Genome Sequencing Center for Infectious Disease"/>
            <person name="Wu L."/>
            <person name="Ma J."/>
        </authorList>
    </citation>
    <scope>NUCLEOTIDE SEQUENCE [LARGE SCALE GENOMIC DNA]</scope>
    <source>
        <strain evidence="3">JCM 17939</strain>
    </source>
</reference>
<name>A0ABP8UFT0_9ACTN</name>
<comment type="caution">
    <text evidence="2">The sequence shown here is derived from an EMBL/GenBank/DDBJ whole genome shotgun (WGS) entry which is preliminary data.</text>
</comment>
<feature type="domain" description="DUF305" evidence="1">
    <location>
        <begin position="2"/>
        <end position="41"/>
    </location>
</feature>
<protein>
    <recommendedName>
        <fullName evidence="1">DUF305 domain-containing protein</fullName>
    </recommendedName>
</protein>
<dbReference type="RefSeq" id="WP_345433403.1">
    <property type="nucleotide sequence ID" value="NZ_BAABHK010000007.1"/>
</dbReference>
<evidence type="ECO:0000259" key="1">
    <source>
        <dbReference type="Pfam" id="PF03713"/>
    </source>
</evidence>
<dbReference type="Gene3D" id="1.20.1260.10">
    <property type="match status" value="1"/>
</dbReference>
<dbReference type="InterPro" id="IPR012347">
    <property type="entry name" value="Ferritin-like"/>
</dbReference>
<evidence type="ECO:0000313" key="2">
    <source>
        <dbReference type="EMBL" id="GAA4629375.1"/>
    </source>
</evidence>
<proteinExistence type="predicted"/>
<accession>A0ABP8UFT0</accession>